<keyword evidence="3" id="KW-1133">Transmembrane helix</keyword>
<name>A0A0U1M2V4_TALIS</name>
<feature type="region of interest" description="Disordered" evidence="2">
    <location>
        <begin position="1"/>
        <end position="92"/>
    </location>
</feature>
<feature type="compositionally biased region" description="Polar residues" evidence="2">
    <location>
        <begin position="153"/>
        <end position="162"/>
    </location>
</feature>
<evidence type="ECO:0000313" key="4">
    <source>
        <dbReference type="EMBL" id="CRG89899.1"/>
    </source>
</evidence>
<feature type="compositionally biased region" description="Basic and acidic residues" evidence="2">
    <location>
        <begin position="120"/>
        <end position="131"/>
    </location>
</feature>
<feature type="compositionally biased region" description="Basic residues" evidence="2">
    <location>
        <begin position="76"/>
        <end position="92"/>
    </location>
</feature>
<feature type="transmembrane region" description="Helical" evidence="3">
    <location>
        <begin position="332"/>
        <end position="350"/>
    </location>
</feature>
<dbReference type="STRING" id="28573.A0A0U1M2V4"/>
<dbReference type="AlphaFoldDB" id="A0A0U1M2V4"/>
<protein>
    <submittedName>
        <fullName evidence="4">Uncharacterized protein</fullName>
    </submittedName>
</protein>
<reference evidence="4 5" key="1">
    <citation type="submission" date="2015-04" db="EMBL/GenBank/DDBJ databases">
        <authorList>
            <person name="Syromyatnikov M.Y."/>
            <person name="Popov V.N."/>
        </authorList>
    </citation>
    <scope>NUCLEOTIDE SEQUENCE [LARGE SCALE GENOMIC DNA]</scope>
    <source>
        <strain evidence="4">WF-38-12</strain>
    </source>
</reference>
<proteinExistence type="predicted"/>
<keyword evidence="3" id="KW-0812">Transmembrane</keyword>
<organism evidence="4 5">
    <name type="scientific">Talaromyces islandicus</name>
    <name type="common">Penicillium islandicum</name>
    <dbReference type="NCBI Taxonomy" id="28573"/>
    <lineage>
        <taxon>Eukaryota</taxon>
        <taxon>Fungi</taxon>
        <taxon>Dikarya</taxon>
        <taxon>Ascomycota</taxon>
        <taxon>Pezizomycotina</taxon>
        <taxon>Eurotiomycetes</taxon>
        <taxon>Eurotiomycetidae</taxon>
        <taxon>Eurotiales</taxon>
        <taxon>Trichocomaceae</taxon>
        <taxon>Talaromyces</taxon>
        <taxon>Talaromyces sect. Islandici</taxon>
    </lineage>
</organism>
<dbReference type="EMBL" id="CVMT01000007">
    <property type="protein sequence ID" value="CRG89899.1"/>
    <property type="molecule type" value="Genomic_DNA"/>
</dbReference>
<feature type="compositionally biased region" description="Low complexity" evidence="2">
    <location>
        <begin position="397"/>
        <end position="416"/>
    </location>
</feature>
<sequence>MDHSTPPRNSERPTDSSSSRLSSAKTFPVHLHHRHRSESRPSTPGERQHWSRRLFIDTSDLEPDKARAVENNHNGYHGHHNGGKHRHSKSRDHRIPRAVNQIASAGGARNLLPSRTFHRGDKEKEAGDDNLLKPAATLDSSRSVQSSRSTSTHNAESRQGSLAATGGSGDLSKKLALANLRDVKTMEDLDEVKRRREKGEESLRTKLSSVGSLAADITRRLDYTYYNLLERVSTLYSTIRAFQDLVDSSSTLQDDFERDNANLEQDFRRQLGEFKQFCPQIDRIDVLEKRMSAGRNKMEALGKRLDSVRQEIEGWERRENEWQARVSRRLRIFWAIIITATVLVVIAYVVQEWPVKFSLSDDLLPSHQPEISHVVTGGIHPVLPEDSNAEVESPFITRSSTRTATSASESQTTRTQYESSDPLRLFDEL</sequence>
<feature type="region of interest" description="Disordered" evidence="2">
    <location>
        <begin position="120"/>
        <end position="168"/>
    </location>
</feature>
<feature type="region of interest" description="Disordered" evidence="2">
    <location>
        <begin position="390"/>
        <end position="429"/>
    </location>
</feature>
<gene>
    <name evidence="4" type="ORF">PISL3812_06938</name>
</gene>
<dbReference type="OMA" id="RRENVTM"/>
<evidence type="ECO:0000256" key="2">
    <source>
        <dbReference type="SAM" id="MobiDB-lite"/>
    </source>
</evidence>
<evidence type="ECO:0000313" key="5">
    <source>
        <dbReference type="Proteomes" id="UP000054383"/>
    </source>
</evidence>
<feature type="compositionally biased region" description="Low complexity" evidence="2">
    <location>
        <begin position="140"/>
        <end position="152"/>
    </location>
</feature>
<evidence type="ECO:0000256" key="1">
    <source>
        <dbReference type="SAM" id="Coils"/>
    </source>
</evidence>
<feature type="compositionally biased region" description="Basic and acidic residues" evidence="2">
    <location>
        <begin position="1"/>
        <end position="14"/>
    </location>
</feature>
<feature type="coiled-coil region" evidence="1">
    <location>
        <begin position="298"/>
        <end position="325"/>
    </location>
</feature>
<accession>A0A0U1M2V4</accession>
<dbReference type="Proteomes" id="UP000054383">
    <property type="component" value="Unassembled WGS sequence"/>
</dbReference>
<keyword evidence="3" id="KW-0472">Membrane</keyword>
<keyword evidence="5" id="KW-1185">Reference proteome</keyword>
<evidence type="ECO:0000256" key="3">
    <source>
        <dbReference type="SAM" id="Phobius"/>
    </source>
</evidence>
<keyword evidence="1" id="KW-0175">Coiled coil</keyword>
<dbReference type="OrthoDB" id="5419542at2759"/>